<evidence type="ECO:0000256" key="1">
    <source>
        <dbReference type="SAM" id="SignalP"/>
    </source>
</evidence>
<protein>
    <submittedName>
        <fullName evidence="2">Copper chaperone PCu(A)C</fullName>
    </submittedName>
</protein>
<evidence type="ECO:0000313" key="2">
    <source>
        <dbReference type="EMBL" id="MFD1216023.1"/>
    </source>
</evidence>
<feature type="signal peptide" evidence="1">
    <location>
        <begin position="1"/>
        <end position="27"/>
    </location>
</feature>
<dbReference type="Proteomes" id="UP001597264">
    <property type="component" value="Unassembled WGS sequence"/>
</dbReference>
<gene>
    <name evidence="2" type="ORF">ACFQ2X_05375</name>
</gene>
<dbReference type="RefSeq" id="WP_230436105.1">
    <property type="nucleotide sequence ID" value="NZ_CP087715.1"/>
</dbReference>
<dbReference type="InterPro" id="IPR058248">
    <property type="entry name" value="Lxx211020-like"/>
</dbReference>
<dbReference type="InterPro" id="IPR036182">
    <property type="entry name" value="PCuAC_sf"/>
</dbReference>
<evidence type="ECO:0000313" key="3">
    <source>
        <dbReference type="Proteomes" id="UP001597264"/>
    </source>
</evidence>
<dbReference type="SUPFAM" id="SSF110087">
    <property type="entry name" value="DR1885-like metal-binding protein"/>
    <property type="match status" value="1"/>
</dbReference>
<accession>A0ABW3U5C1</accession>
<sequence length="169" mass="18269">MKGNQRRFLAVVAAACVMFASFTIAEANQEKATGEEVVVTGYAREMPPGVVMGVAYLSLHNPTQRPRALRAVELPRHPEASAALHATVNEDGVSRMRPLQEVTLDAGGVLEMQPGATHLMLHGVRLRAGESLQLRLVFADGATQQITVPVRAMVTAQHESHDTHRHHGG</sequence>
<dbReference type="Pfam" id="PF04314">
    <property type="entry name" value="PCuAC"/>
    <property type="match status" value="1"/>
</dbReference>
<dbReference type="InterPro" id="IPR007410">
    <property type="entry name" value="LpqE-like"/>
</dbReference>
<reference evidence="3" key="1">
    <citation type="journal article" date="2019" name="Int. J. Syst. Evol. Microbiol.">
        <title>The Global Catalogue of Microorganisms (GCM) 10K type strain sequencing project: providing services to taxonomists for standard genome sequencing and annotation.</title>
        <authorList>
            <consortium name="The Broad Institute Genomics Platform"/>
            <consortium name="The Broad Institute Genome Sequencing Center for Infectious Disease"/>
            <person name="Wu L."/>
            <person name="Ma J."/>
        </authorList>
    </citation>
    <scope>NUCLEOTIDE SEQUENCE [LARGE SCALE GENOMIC DNA]</scope>
    <source>
        <strain evidence="3">CCUG 54356</strain>
    </source>
</reference>
<comment type="caution">
    <text evidence="2">The sequence shown here is derived from an EMBL/GenBank/DDBJ whole genome shotgun (WGS) entry which is preliminary data.</text>
</comment>
<dbReference type="PANTHER" id="PTHR36302:SF1">
    <property type="entry name" value="COPPER CHAPERONE PCU(A)C"/>
    <property type="match status" value="1"/>
</dbReference>
<feature type="chain" id="PRO_5046008000" evidence="1">
    <location>
        <begin position="28"/>
        <end position="169"/>
    </location>
</feature>
<keyword evidence="1" id="KW-0732">Signal</keyword>
<organism evidence="2 3">
    <name type="scientific">Microbulbifer celer</name>
    <dbReference type="NCBI Taxonomy" id="435905"/>
    <lineage>
        <taxon>Bacteria</taxon>
        <taxon>Pseudomonadati</taxon>
        <taxon>Pseudomonadota</taxon>
        <taxon>Gammaproteobacteria</taxon>
        <taxon>Cellvibrionales</taxon>
        <taxon>Microbulbiferaceae</taxon>
        <taxon>Microbulbifer</taxon>
    </lineage>
</organism>
<dbReference type="PANTHER" id="PTHR36302">
    <property type="entry name" value="BLR7088 PROTEIN"/>
    <property type="match status" value="1"/>
</dbReference>
<keyword evidence="3" id="KW-1185">Reference proteome</keyword>
<proteinExistence type="predicted"/>
<dbReference type="Gene3D" id="2.60.40.1890">
    <property type="entry name" value="PCu(A)C copper chaperone"/>
    <property type="match status" value="1"/>
</dbReference>
<dbReference type="EMBL" id="JBHTLR010000005">
    <property type="protein sequence ID" value="MFD1216023.1"/>
    <property type="molecule type" value="Genomic_DNA"/>
</dbReference>
<name>A0ABW3U5C1_9GAMM</name>